<keyword evidence="2" id="KW-1185">Reference proteome</keyword>
<protein>
    <submittedName>
        <fullName evidence="1">WG repeat-containing protein</fullName>
    </submittedName>
</protein>
<dbReference type="EMBL" id="JBBKAR010000007">
    <property type="protein sequence ID" value="MEJ8302887.1"/>
    <property type="molecule type" value="Genomic_DNA"/>
</dbReference>
<organism evidence="1 2">
    <name type="scientific">Saccharibacillus sacchari</name>
    <dbReference type="NCBI Taxonomy" id="456493"/>
    <lineage>
        <taxon>Bacteria</taxon>
        <taxon>Bacillati</taxon>
        <taxon>Bacillota</taxon>
        <taxon>Bacilli</taxon>
        <taxon>Bacillales</taxon>
        <taxon>Paenibacillaceae</taxon>
        <taxon>Saccharibacillus</taxon>
    </lineage>
</organism>
<gene>
    <name evidence="1" type="ORF">WKI47_03050</name>
</gene>
<sequence>MKKGWFKAVMAVFAFMLLLAVGCREDGFRHSPDPVEAADTLRSKDWRPVLIGSSYGYANRDNRLVLPPLYDEAGYFSDGLASVRIGDKTGYIDASGKRVIFKSGSDFHDGLAVVAEKDDERIADAGGNWNYINTKGEVVLRTDFYRAYSFSEGLAPVMPDESGRFAFIDQSGHIVIEGDYGYAGDFQEGYAVVMIGQKWGFIDKKGERLTDFVYDAARDFVEGKAAVLTGDQWGFIDKGGREIIPPQYDDVGPFSEGLAKFKSGGKWGFVDASGNTRIRPDFMYARSFSEGLAAVQDVNGLWGYIDDNGSYRLRPQYEAAFGSENHTMLVKRPGAAEYEYVDQSGDKVHFWNEE</sequence>
<name>A0ACC6P7V1_9BACL</name>
<comment type="caution">
    <text evidence="1">The sequence shown here is derived from an EMBL/GenBank/DDBJ whole genome shotgun (WGS) entry which is preliminary data.</text>
</comment>
<evidence type="ECO:0000313" key="2">
    <source>
        <dbReference type="Proteomes" id="UP001380953"/>
    </source>
</evidence>
<dbReference type="Proteomes" id="UP001380953">
    <property type="component" value="Unassembled WGS sequence"/>
</dbReference>
<evidence type="ECO:0000313" key="1">
    <source>
        <dbReference type="EMBL" id="MEJ8302887.1"/>
    </source>
</evidence>
<proteinExistence type="predicted"/>
<accession>A0ACC6P7V1</accession>
<reference evidence="1" key="1">
    <citation type="submission" date="2024-03" db="EMBL/GenBank/DDBJ databases">
        <title>Whole genome sequecning of epiphytes from Marcgravia umbellata leaves.</title>
        <authorList>
            <person name="Kumar G."/>
            <person name="Savka M.A."/>
        </authorList>
    </citation>
    <scope>NUCLEOTIDE SEQUENCE</scope>
    <source>
        <strain evidence="1">RIT_BL5</strain>
    </source>
</reference>